<dbReference type="EMBL" id="CP151263">
    <property type="protein sequence ID" value="WZH46847.1"/>
    <property type="molecule type" value="Genomic_DNA"/>
</dbReference>
<proteinExistence type="predicted"/>
<evidence type="ECO:0000313" key="3">
    <source>
        <dbReference type="EMBL" id="WZH46847.1"/>
    </source>
</evidence>
<dbReference type="Proteomes" id="UP001489902">
    <property type="component" value="Chromosome 4"/>
</dbReference>
<keyword evidence="4" id="KW-1185">Reference proteome</keyword>
<dbReference type="PANTHER" id="PTHR21310:SF13">
    <property type="entry name" value="AMINOGLYCOSIDE PHOSPHOTRANSFERASE DOMAIN-CONTAINING PROTEIN"/>
    <property type="match status" value="1"/>
</dbReference>
<accession>A0ABZ2X3R9</accession>
<dbReference type="Pfam" id="PF01636">
    <property type="entry name" value="APH"/>
    <property type="match status" value="1"/>
</dbReference>
<reference evidence="3 4" key="1">
    <citation type="submission" date="2024-04" db="EMBL/GenBank/DDBJ databases">
        <title>Complete genome sequence of Fusarium acuminatum.</title>
        <authorList>
            <person name="Lan B."/>
        </authorList>
    </citation>
    <scope>NUCLEOTIDE SEQUENCE [LARGE SCALE GENOMIC DNA]</scope>
    <source>
        <strain evidence="3">1A</strain>
    </source>
</reference>
<evidence type="ECO:0000259" key="2">
    <source>
        <dbReference type="Pfam" id="PF01636"/>
    </source>
</evidence>
<dbReference type="InterPro" id="IPR051678">
    <property type="entry name" value="AGP_Transferase"/>
</dbReference>
<dbReference type="InterPro" id="IPR011009">
    <property type="entry name" value="Kinase-like_dom_sf"/>
</dbReference>
<dbReference type="SUPFAM" id="SSF56112">
    <property type="entry name" value="Protein kinase-like (PK-like)"/>
    <property type="match status" value="1"/>
</dbReference>
<dbReference type="PANTHER" id="PTHR21310">
    <property type="entry name" value="AMINOGLYCOSIDE PHOSPHOTRANSFERASE-RELATED-RELATED"/>
    <property type="match status" value="1"/>
</dbReference>
<protein>
    <submittedName>
        <fullName evidence="3">Kinase-like domain-containing protein</fullName>
    </submittedName>
</protein>
<feature type="domain" description="Aminoglycoside phosphotransferase" evidence="2">
    <location>
        <begin position="47"/>
        <end position="298"/>
    </location>
</feature>
<feature type="region of interest" description="Disordered" evidence="1">
    <location>
        <begin position="1"/>
        <end position="21"/>
    </location>
</feature>
<name>A0ABZ2X3R9_9HYPO</name>
<gene>
    <name evidence="3" type="ORF">QYS62_007963</name>
</gene>
<dbReference type="Gene3D" id="3.90.1200.10">
    <property type="match status" value="1"/>
</dbReference>
<organism evidence="3 4">
    <name type="scientific">Fusarium acuminatum</name>
    <dbReference type="NCBI Taxonomy" id="5515"/>
    <lineage>
        <taxon>Eukaryota</taxon>
        <taxon>Fungi</taxon>
        <taxon>Dikarya</taxon>
        <taxon>Ascomycota</taxon>
        <taxon>Pezizomycotina</taxon>
        <taxon>Sordariomycetes</taxon>
        <taxon>Hypocreomycetidae</taxon>
        <taxon>Hypocreales</taxon>
        <taxon>Nectriaceae</taxon>
        <taxon>Fusarium</taxon>
        <taxon>Fusarium tricinctum species complex</taxon>
    </lineage>
</organism>
<sequence>MPTLGLPEPPGSNEGSPKVEEGWVVDPTTEDIRNTLQASFAGSDIKVEFFSAGAYNKLFQVTINMHTTYLLRVSLPVDPVHKTSSEIATLVFVATISEIPIPRPVLFCTHRETPTRLEWIMMTKLDGVTLHNVWPRLDPFQKSDAVRQIASFQLSLFQKRFSRIGNLYKETFPEPHRIVSIPFFQGGRAWTVNNRGPFSNSRQWIYARLSLQRRDAWYIMIKYLQQRGNGSLTREDFDRALYTYQLGRRIYPFIAMFFPGNGDSIEPTVLHHDDLHANNILANDSGTITGIVDWECVSTLPLWKACFYPKFLYAPPRHTPEESSYQDPDFLTAQDKLLRAVFLQEMERLSPDWMLIYRTSVCKRDLSFAVDKIGNEDKQPHIESWLSNLERNQVGPSLLDTIFEL</sequence>
<dbReference type="InterPro" id="IPR002575">
    <property type="entry name" value="Aminoglycoside_PTrfase"/>
</dbReference>
<evidence type="ECO:0000313" key="4">
    <source>
        <dbReference type="Proteomes" id="UP001489902"/>
    </source>
</evidence>
<evidence type="ECO:0000256" key="1">
    <source>
        <dbReference type="SAM" id="MobiDB-lite"/>
    </source>
</evidence>